<evidence type="ECO:0000256" key="9">
    <source>
        <dbReference type="ARBA" id="ARBA00023034"/>
    </source>
</evidence>
<evidence type="ECO:0000256" key="3">
    <source>
        <dbReference type="ARBA" id="ARBA00009105"/>
    </source>
</evidence>
<dbReference type="PANTHER" id="PTHR31392">
    <property type="entry name" value="ALPHA-1,3-MANNOSYLTRANSFERASE MNN1-RELATED"/>
    <property type="match status" value="1"/>
</dbReference>
<reference evidence="12" key="1">
    <citation type="submission" date="2022-03" db="EMBL/GenBank/DDBJ databases">
        <authorList>
            <person name="Legras J.-L."/>
            <person name="Devillers H."/>
            <person name="Grondin C."/>
        </authorList>
    </citation>
    <scope>NUCLEOTIDE SEQUENCE</scope>
    <source>
        <strain evidence="12">CLIB 1423</strain>
    </source>
</reference>
<evidence type="ECO:0000313" key="12">
    <source>
        <dbReference type="EMBL" id="CAH2353838.1"/>
    </source>
</evidence>
<keyword evidence="4" id="KW-0328">Glycosyltransferase</keyword>
<dbReference type="AlphaFoldDB" id="A0A9P0QRW1"/>
<dbReference type="PANTHER" id="PTHR31392:SF1">
    <property type="entry name" value="ALPHA-1,3-MANNOSYLTRANSFERASE MNN1-RELATED"/>
    <property type="match status" value="1"/>
</dbReference>
<evidence type="ECO:0000256" key="10">
    <source>
        <dbReference type="ARBA" id="ARBA00023136"/>
    </source>
</evidence>
<name>A0A9P0QRW1_9ASCO</name>
<dbReference type="GO" id="GO:0000033">
    <property type="term" value="F:alpha-1,3-mannosyltransferase activity"/>
    <property type="evidence" value="ECO:0007669"/>
    <property type="project" value="TreeGrafter"/>
</dbReference>
<evidence type="ECO:0000256" key="6">
    <source>
        <dbReference type="ARBA" id="ARBA00022692"/>
    </source>
</evidence>
<comment type="similarity">
    <text evidence="3">Belongs to the MNN1/MNT family.</text>
</comment>
<evidence type="ECO:0000256" key="11">
    <source>
        <dbReference type="ARBA" id="ARBA00023180"/>
    </source>
</evidence>
<keyword evidence="5" id="KW-0808">Transferase</keyword>
<dbReference type="Pfam" id="PF11051">
    <property type="entry name" value="Mannosyl_trans3"/>
    <property type="match status" value="1"/>
</dbReference>
<gene>
    <name evidence="12" type="ORF">CLIB1423_12S04082</name>
</gene>
<organism evidence="12 13">
    <name type="scientific">[Candida] railenensis</name>
    <dbReference type="NCBI Taxonomy" id="45579"/>
    <lineage>
        <taxon>Eukaryota</taxon>
        <taxon>Fungi</taxon>
        <taxon>Dikarya</taxon>
        <taxon>Ascomycota</taxon>
        <taxon>Saccharomycotina</taxon>
        <taxon>Pichiomycetes</taxon>
        <taxon>Debaryomycetaceae</taxon>
        <taxon>Kurtzmaniella</taxon>
    </lineage>
</organism>
<keyword evidence="8" id="KW-1133">Transmembrane helix</keyword>
<protein>
    <submittedName>
        <fullName evidence="12">Alpha-1,3-mannosyltransferase Mnt4p</fullName>
    </submittedName>
</protein>
<comment type="caution">
    <text evidence="12">The sequence shown here is derived from an EMBL/GenBank/DDBJ whole genome shotgun (WGS) entry which is preliminary data.</text>
</comment>
<dbReference type="GO" id="GO:0000139">
    <property type="term" value="C:Golgi membrane"/>
    <property type="evidence" value="ECO:0007669"/>
    <property type="project" value="UniProtKB-SubCell"/>
</dbReference>
<proteinExistence type="inferred from homology"/>
<comment type="pathway">
    <text evidence="2">Protein modification; protein glycosylation.</text>
</comment>
<keyword evidence="11" id="KW-0325">Glycoprotein</keyword>
<keyword evidence="13" id="KW-1185">Reference proteome</keyword>
<evidence type="ECO:0000256" key="5">
    <source>
        <dbReference type="ARBA" id="ARBA00022679"/>
    </source>
</evidence>
<dbReference type="Proteomes" id="UP000837801">
    <property type="component" value="Unassembled WGS sequence"/>
</dbReference>
<evidence type="ECO:0000256" key="4">
    <source>
        <dbReference type="ARBA" id="ARBA00022676"/>
    </source>
</evidence>
<keyword evidence="10" id="KW-0472">Membrane</keyword>
<accession>A0A9P0QRW1</accession>
<comment type="subcellular location">
    <subcellularLocation>
        <location evidence="1">Golgi apparatus membrane</location>
        <topology evidence="1">Single-pass type II membrane protein</topology>
    </subcellularLocation>
</comment>
<dbReference type="EMBL" id="CAKXYY010000012">
    <property type="protein sequence ID" value="CAH2353838.1"/>
    <property type="molecule type" value="Genomic_DNA"/>
</dbReference>
<dbReference type="OrthoDB" id="430354at2759"/>
<keyword evidence="9" id="KW-0333">Golgi apparatus</keyword>
<evidence type="ECO:0000256" key="7">
    <source>
        <dbReference type="ARBA" id="ARBA00022968"/>
    </source>
</evidence>
<dbReference type="InterPro" id="IPR022751">
    <property type="entry name" value="Alpha_mannosyltransferase"/>
</dbReference>
<evidence type="ECO:0000313" key="13">
    <source>
        <dbReference type="Proteomes" id="UP000837801"/>
    </source>
</evidence>
<keyword evidence="6" id="KW-0812">Transmembrane</keyword>
<dbReference type="GO" id="GO:0006493">
    <property type="term" value="P:protein O-linked glycosylation"/>
    <property type="evidence" value="ECO:0007669"/>
    <property type="project" value="TreeGrafter"/>
</dbReference>
<evidence type="ECO:0000256" key="2">
    <source>
        <dbReference type="ARBA" id="ARBA00004922"/>
    </source>
</evidence>
<keyword evidence="7" id="KW-0735">Signal-anchor</keyword>
<sequence length="688" mass="79151">MSSLSNKIRYLAPVRQKRTLLLLICAILLFIALGSLKSLSLTNLHQNKNTEIDIQSERSKITNPGYRNFGTREHESSMGDKCTLYFQDLAKSSYPGINLQDMEAKGFNTLAYRKDKWIKKYRRDLKLQLKRQKAQYTNEHDAEGMRRLLEESMKIVQIETKMTLDFNHMRVFGSCLAANAIENVKNVQSVESEIFPWLSTKCPKFEDMSGNVLEYGKTPSNSESSPFSEAEKRSFLQYWKDTSSGKGIVIPITKNENIQVDHIKRLLRTFSSLKNTLPIQILYINNDVGFKESIIQAAKESNQAVWFVDLSPVIASSLIENKNGVVYSPNFILGLSTIFHSFEDAVILSYQAIPLLEDFANKLFESENYLYYGLKFFKKPSYQTLKRTKFPDGFFEVTNLIRTQLMPNKDDSRVFGMFQRSEKISSTKRVLEDTFQEYIDPNMMVINKVKVMSGLLVGCNLQFYRMFNVRFDEQWPVRQPEFLWLGQEIAGTNQKVNFNAYHGTGMGVLTPALKKPTKVVTTSEELCSSSWGQIDEKDAFTLLYLTSHQAENWKSIKKFQLDLEEKFGIPITKEIKNNMDTSGDEPGMLTITDNNYELFRNTFEKNVLTVNDVMIPATINKNAGEMNSVEPKFAWLQQREFGAGGHMYWCCYNVVGKVGIGKEGMIIKYSEQDRERMNRITSVWMKDV</sequence>
<evidence type="ECO:0000256" key="8">
    <source>
        <dbReference type="ARBA" id="ARBA00022989"/>
    </source>
</evidence>
<evidence type="ECO:0000256" key="1">
    <source>
        <dbReference type="ARBA" id="ARBA00004323"/>
    </source>
</evidence>